<accession>A0ABP8MNK4</accession>
<evidence type="ECO:0000256" key="2">
    <source>
        <dbReference type="ARBA" id="ARBA00012961"/>
    </source>
</evidence>
<keyword evidence="9" id="KW-0963">Cytoplasm</keyword>
<evidence type="ECO:0000256" key="4">
    <source>
        <dbReference type="ARBA" id="ARBA00022679"/>
    </source>
</evidence>
<dbReference type="Pfam" id="PF00625">
    <property type="entry name" value="Guanylate_kin"/>
    <property type="match status" value="1"/>
</dbReference>
<dbReference type="HAMAP" id="MF_00328">
    <property type="entry name" value="Guanylate_kinase"/>
    <property type="match status" value="1"/>
</dbReference>
<dbReference type="EC" id="2.7.4.8" evidence="2 9"/>
<dbReference type="SUPFAM" id="SSF52540">
    <property type="entry name" value="P-loop containing nucleoside triphosphate hydrolases"/>
    <property type="match status" value="1"/>
</dbReference>
<comment type="subcellular location">
    <subcellularLocation>
        <location evidence="9">Cytoplasm</location>
    </subcellularLocation>
</comment>
<dbReference type="CDD" id="cd00071">
    <property type="entry name" value="GMPK"/>
    <property type="match status" value="1"/>
</dbReference>
<gene>
    <name evidence="9 11" type="primary">gmk</name>
    <name evidence="11" type="ORF">GCM10023092_13860</name>
</gene>
<dbReference type="Proteomes" id="UP001501410">
    <property type="component" value="Unassembled WGS sequence"/>
</dbReference>
<evidence type="ECO:0000256" key="5">
    <source>
        <dbReference type="ARBA" id="ARBA00022741"/>
    </source>
</evidence>
<keyword evidence="4 9" id="KW-0808">Transferase</keyword>
<keyword evidence="5 9" id="KW-0547">Nucleotide-binding</keyword>
<comment type="similarity">
    <text evidence="1 9">Belongs to the guanylate kinase family.</text>
</comment>
<reference evidence="12" key="1">
    <citation type="journal article" date="2019" name="Int. J. Syst. Evol. Microbiol.">
        <title>The Global Catalogue of Microorganisms (GCM) 10K type strain sequencing project: providing services to taxonomists for standard genome sequencing and annotation.</title>
        <authorList>
            <consortium name="The Broad Institute Genomics Platform"/>
            <consortium name="The Broad Institute Genome Sequencing Center for Infectious Disease"/>
            <person name="Wu L."/>
            <person name="Ma J."/>
        </authorList>
    </citation>
    <scope>NUCLEOTIDE SEQUENCE [LARGE SCALE GENOMIC DNA]</scope>
    <source>
        <strain evidence="12">JCM 31921</strain>
    </source>
</reference>
<dbReference type="InterPro" id="IPR027417">
    <property type="entry name" value="P-loop_NTPase"/>
</dbReference>
<organism evidence="11 12">
    <name type="scientific">Rurimicrobium arvi</name>
    <dbReference type="NCBI Taxonomy" id="2049916"/>
    <lineage>
        <taxon>Bacteria</taxon>
        <taxon>Pseudomonadati</taxon>
        <taxon>Bacteroidota</taxon>
        <taxon>Chitinophagia</taxon>
        <taxon>Chitinophagales</taxon>
        <taxon>Chitinophagaceae</taxon>
        <taxon>Rurimicrobium</taxon>
    </lineage>
</organism>
<proteinExistence type="inferred from homology"/>
<evidence type="ECO:0000256" key="1">
    <source>
        <dbReference type="ARBA" id="ARBA00005790"/>
    </source>
</evidence>
<evidence type="ECO:0000256" key="8">
    <source>
        <dbReference type="ARBA" id="ARBA00030128"/>
    </source>
</evidence>
<feature type="binding site" evidence="9">
    <location>
        <begin position="14"/>
        <end position="21"/>
    </location>
    <ligand>
        <name>ATP</name>
        <dbReference type="ChEBI" id="CHEBI:30616"/>
    </ligand>
</feature>
<dbReference type="Gene3D" id="3.30.63.10">
    <property type="entry name" value="Guanylate Kinase phosphate binding domain"/>
    <property type="match status" value="1"/>
</dbReference>
<dbReference type="SMART" id="SM00072">
    <property type="entry name" value="GuKc"/>
    <property type="match status" value="1"/>
</dbReference>
<dbReference type="InterPro" id="IPR008144">
    <property type="entry name" value="Guanylate_kin-like_dom"/>
</dbReference>
<dbReference type="Gene3D" id="3.40.50.300">
    <property type="entry name" value="P-loop containing nucleotide triphosphate hydrolases"/>
    <property type="match status" value="1"/>
</dbReference>
<dbReference type="EMBL" id="BAABEZ010000022">
    <property type="protein sequence ID" value="GAA4453455.1"/>
    <property type="molecule type" value="Genomic_DNA"/>
</dbReference>
<evidence type="ECO:0000256" key="9">
    <source>
        <dbReference type="HAMAP-Rule" id="MF_00328"/>
    </source>
</evidence>
<evidence type="ECO:0000313" key="12">
    <source>
        <dbReference type="Proteomes" id="UP001501410"/>
    </source>
</evidence>
<dbReference type="PANTHER" id="PTHR23117">
    <property type="entry name" value="GUANYLATE KINASE-RELATED"/>
    <property type="match status" value="1"/>
</dbReference>
<dbReference type="InterPro" id="IPR008145">
    <property type="entry name" value="GK/Ca_channel_bsu"/>
</dbReference>
<comment type="caution">
    <text evidence="11">The sequence shown here is derived from an EMBL/GenBank/DDBJ whole genome shotgun (WGS) entry which is preliminary data.</text>
</comment>
<evidence type="ECO:0000256" key="3">
    <source>
        <dbReference type="ARBA" id="ARBA00016296"/>
    </source>
</evidence>
<sequence length="193" mass="21815">MSSHTSQKLIILAAPSGSGKTTLTNRLMQTFPQLAFSVSACTRPPRAGEVDGKDYHFISLEAFREGIANDDFVEWEMVYQGKYYGTRKSELQRLWDLGKIPILDIDVKGAVNVMRQFPENALTVFIQAPSIDALRERLQNRGTETEESLAERVNKAEEELDYASHFQHTIVNDHLEEAAAKLIGIVRDFLQEN</sequence>
<evidence type="ECO:0000259" key="10">
    <source>
        <dbReference type="PROSITE" id="PS50052"/>
    </source>
</evidence>
<keyword evidence="7 9" id="KW-0067">ATP-binding</keyword>
<evidence type="ECO:0000256" key="6">
    <source>
        <dbReference type="ARBA" id="ARBA00022777"/>
    </source>
</evidence>
<dbReference type="NCBIfam" id="TIGR03263">
    <property type="entry name" value="guanyl_kin"/>
    <property type="match status" value="1"/>
</dbReference>
<dbReference type="RefSeq" id="WP_344824486.1">
    <property type="nucleotide sequence ID" value="NZ_BAABEZ010000022.1"/>
</dbReference>
<keyword evidence="6 9" id="KW-0418">Kinase</keyword>
<protein>
    <recommendedName>
        <fullName evidence="3 9">Guanylate kinase</fullName>
        <ecNumber evidence="2 9">2.7.4.8</ecNumber>
    </recommendedName>
    <alternativeName>
        <fullName evidence="8 9">GMP kinase</fullName>
    </alternativeName>
</protein>
<dbReference type="GO" id="GO:0016301">
    <property type="term" value="F:kinase activity"/>
    <property type="evidence" value="ECO:0007669"/>
    <property type="project" value="UniProtKB-KW"/>
</dbReference>
<dbReference type="PANTHER" id="PTHR23117:SF13">
    <property type="entry name" value="GUANYLATE KINASE"/>
    <property type="match status" value="1"/>
</dbReference>
<dbReference type="InterPro" id="IPR017665">
    <property type="entry name" value="Guanylate_kinase"/>
</dbReference>
<evidence type="ECO:0000313" key="11">
    <source>
        <dbReference type="EMBL" id="GAA4453455.1"/>
    </source>
</evidence>
<comment type="catalytic activity">
    <reaction evidence="9">
        <text>GMP + ATP = GDP + ADP</text>
        <dbReference type="Rhea" id="RHEA:20780"/>
        <dbReference type="ChEBI" id="CHEBI:30616"/>
        <dbReference type="ChEBI" id="CHEBI:58115"/>
        <dbReference type="ChEBI" id="CHEBI:58189"/>
        <dbReference type="ChEBI" id="CHEBI:456216"/>
        <dbReference type="EC" id="2.7.4.8"/>
    </reaction>
</comment>
<dbReference type="PROSITE" id="PS50052">
    <property type="entry name" value="GUANYLATE_KINASE_2"/>
    <property type="match status" value="1"/>
</dbReference>
<evidence type="ECO:0000256" key="7">
    <source>
        <dbReference type="ARBA" id="ARBA00022840"/>
    </source>
</evidence>
<keyword evidence="12" id="KW-1185">Reference proteome</keyword>
<name>A0ABP8MNK4_9BACT</name>
<feature type="domain" description="Guanylate kinase-like" evidence="10">
    <location>
        <begin position="7"/>
        <end position="187"/>
    </location>
</feature>
<comment type="function">
    <text evidence="9">Essential for recycling GMP and indirectly, cGMP.</text>
</comment>